<keyword evidence="2" id="KW-1185">Reference proteome</keyword>
<reference evidence="1 2" key="1">
    <citation type="journal article" date="2023" name="Int. J. Mol. Sci.">
        <title>De Novo Assembly and Annotation of 11 Diverse Shrub Willow (Salix) Genomes Reveals Novel Gene Organization in Sex-Linked Regions.</title>
        <authorList>
            <person name="Hyden B."/>
            <person name="Feng K."/>
            <person name="Yates T.B."/>
            <person name="Jawdy S."/>
            <person name="Cereghino C."/>
            <person name="Smart L.B."/>
            <person name="Muchero W."/>
        </authorList>
    </citation>
    <scope>NUCLEOTIDE SEQUENCE [LARGE SCALE GENOMIC DNA]</scope>
    <source>
        <tissue evidence="1">Shoot tip</tissue>
    </source>
</reference>
<organism evidence="1 2">
    <name type="scientific">Salix udensis</name>
    <dbReference type="NCBI Taxonomy" id="889485"/>
    <lineage>
        <taxon>Eukaryota</taxon>
        <taxon>Viridiplantae</taxon>
        <taxon>Streptophyta</taxon>
        <taxon>Embryophyta</taxon>
        <taxon>Tracheophyta</taxon>
        <taxon>Spermatophyta</taxon>
        <taxon>Magnoliopsida</taxon>
        <taxon>eudicotyledons</taxon>
        <taxon>Gunneridae</taxon>
        <taxon>Pentapetalae</taxon>
        <taxon>rosids</taxon>
        <taxon>fabids</taxon>
        <taxon>Malpighiales</taxon>
        <taxon>Salicaceae</taxon>
        <taxon>Saliceae</taxon>
        <taxon>Salix</taxon>
    </lineage>
</organism>
<sequence>MLQRAVLCWNLVYNTKNILLSVVLVVLHFDSTTLSGSDILLLVPLTKMISEDFFCDNFCFISFRIA</sequence>
<comment type="caution">
    <text evidence="1">The sequence shown here is derived from an EMBL/GenBank/DDBJ whole genome shotgun (WGS) entry which is preliminary data.</text>
</comment>
<gene>
    <name evidence="1" type="ORF">OIU84_027581</name>
</gene>
<dbReference type="Proteomes" id="UP001162972">
    <property type="component" value="Chromosome 19"/>
</dbReference>
<protein>
    <submittedName>
        <fullName evidence="1">Uncharacterized protein</fullName>
    </submittedName>
</protein>
<evidence type="ECO:0000313" key="2">
    <source>
        <dbReference type="Proteomes" id="UP001162972"/>
    </source>
</evidence>
<dbReference type="AlphaFoldDB" id="A0AAD6KH88"/>
<accession>A0AAD6KH88</accession>
<dbReference type="EMBL" id="JAPFFJ010000007">
    <property type="protein sequence ID" value="KAJ6422640.1"/>
    <property type="molecule type" value="Genomic_DNA"/>
</dbReference>
<evidence type="ECO:0000313" key="1">
    <source>
        <dbReference type="EMBL" id="KAJ6422640.1"/>
    </source>
</evidence>
<name>A0AAD6KH88_9ROSI</name>
<proteinExistence type="predicted"/>